<gene>
    <name evidence="13" type="ORF">Q609_ECAC01277G0001</name>
</gene>
<evidence type="ECO:0000256" key="11">
    <source>
        <dbReference type="ARBA" id="ARBA00034287"/>
    </source>
</evidence>
<evidence type="ECO:0000256" key="5">
    <source>
        <dbReference type="ARBA" id="ARBA00022519"/>
    </source>
</evidence>
<keyword evidence="8 12" id="KW-0472">Membrane</keyword>
<dbReference type="Pfam" id="PF03605">
    <property type="entry name" value="DcuA_DcuB"/>
    <property type="match status" value="1"/>
</dbReference>
<evidence type="ECO:0000256" key="2">
    <source>
        <dbReference type="ARBA" id="ARBA00006413"/>
    </source>
</evidence>
<dbReference type="AlphaFoldDB" id="W1X4L4"/>
<dbReference type="EMBL" id="AZLZ01001277">
    <property type="protein sequence ID" value="ETJ25248.1"/>
    <property type="molecule type" value="Genomic_DNA"/>
</dbReference>
<comment type="caution">
    <text evidence="13">The sequence shown here is derived from an EMBL/GenBank/DDBJ whole genome shotgun (WGS) entry which is preliminary data.</text>
</comment>
<reference evidence="13 14" key="1">
    <citation type="submission" date="2013-12" db="EMBL/GenBank/DDBJ databases">
        <title>A Varibaculum cambriense genome reconstructed from a premature infant gut community with otherwise low bacterial novelty that shifts toward anaerobic metabolism during the third week of life.</title>
        <authorList>
            <person name="Brown C.T."/>
            <person name="Sharon I."/>
            <person name="Thomas B.C."/>
            <person name="Castelle C.J."/>
            <person name="Morowitz M.J."/>
            <person name="Banfield J.F."/>
        </authorList>
    </citation>
    <scope>NUCLEOTIDE SEQUENCE [LARGE SCALE GENOMIC DNA]</scope>
    <source>
        <strain evidence="14">DORA_A_5_14_21</strain>
    </source>
</reference>
<keyword evidence="7 12" id="KW-1133">Transmembrane helix</keyword>
<evidence type="ECO:0000256" key="9">
    <source>
        <dbReference type="ARBA" id="ARBA00034237"/>
    </source>
</evidence>
<evidence type="ECO:0000256" key="12">
    <source>
        <dbReference type="SAM" id="Phobius"/>
    </source>
</evidence>
<keyword evidence="4" id="KW-1003">Cell membrane</keyword>
<evidence type="ECO:0000256" key="1">
    <source>
        <dbReference type="ARBA" id="ARBA00004429"/>
    </source>
</evidence>
<name>W1X4L4_ECOLX</name>
<evidence type="ECO:0000256" key="6">
    <source>
        <dbReference type="ARBA" id="ARBA00022692"/>
    </source>
</evidence>
<feature type="transmembrane region" description="Helical" evidence="12">
    <location>
        <begin position="6"/>
        <end position="37"/>
    </location>
</feature>
<evidence type="ECO:0000313" key="14">
    <source>
        <dbReference type="Proteomes" id="UP000018853"/>
    </source>
</evidence>
<comment type="catalytic activity">
    <reaction evidence="9">
        <text>L-aspartate(in) + succinate(out) = L-aspartate(out) + succinate(in)</text>
        <dbReference type="Rhea" id="RHEA:29343"/>
        <dbReference type="ChEBI" id="CHEBI:29991"/>
        <dbReference type="ChEBI" id="CHEBI:30031"/>
    </reaction>
    <physiologicalReaction direction="right-to-left" evidence="9">
        <dbReference type="Rhea" id="RHEA:29345"/>
    </physiologicalReaction>
</comment>
<keyword evidence="3" id="KW-0813">Transport</keyword>
<keyword evidence="5" id="KW-0997">Cell inner membrane</keyword>
<dbReference type="InterPro" id="IPR004668">
    <property type="entry name" value="Anaer_Dcu_memb_transpt"/>
</dbReference>
<evidence type="ECO:0000256" key="7">
    <source>
        <dbReference type="ARBA" id="ARBA00022989"/>
    </source>
</evidence>
<evidence type="ECO:0000256" key="10">
    <source>
        <dbReference type="ARBA" id="ARBA00034284"/>
    </source>
</evidence>
<proteinExistence type="inferred from homology"/>
<evidence type="ECO:0000313" key="13">
    <source>
        <dbReference type="EMBL" id="ETJ25248.1"/>
    </source>
</evidence>
<accession>W1X4L4</accession>
<feature type="non-terminal residue" evidence="13">
    <location>
        <position position="38"/>
    </location>
</feature>
<keyword evidence="6 12" id="KW-0812">Transmembrane</keyword>
<dbReference type="Proteomes" id="UP000018853">
    <property type="component" value="Unassembled WGS sequence"/>
</dbReference>
<comment type="similarity">
    <text evidence="2">Belongs to the DcuA/DcuB transporter (TC 2.A.13.1) family.</text>
</comment>
<protein>
    <submittedName>
        <fullName evidence="13">Transporter, anaerobic C4-dicarboxylate uptake family protein</fullName>
    </submittedName>
</protein>
<evidence type="ECO:0000256" key="8">
    <source>
        <dbReference type="ARBA" id="ARBA00023136"/>
    </source>
</evidence>
<comment type="catalytic activity">
    <reaction evidence="10">
        <text>(S)-malate(in) + succinate(out) = (S)-malate(out) + succinate(in)</text>
        <dbReference type="Rhea" id="RHEA:29327"/>
        <dbReference type="ChEBI" id="CHEBI:15589"/>
        <dbReference type="ChEBI" id="CHEBI:30031"/>
    </reaction>
    <physiologicalReaction direction="right-to-left" evidence="10">
        <dbReference type="Rhea" id="RHEA:29329"/>
    </physiologicalReaction>
</comment>
<evidence type="ECO:0000256" key="4">
    <source>
        <dbReference type="ARBA" id="ARBA00022475"/>
    </source>
</evidence>
<organism evidence="13 14">
    <name type="scientific">Escherichia coli DORA_A_5_14_21</name>
    <dbReference type="NCBI Taxonomy" id="1403943"/>
    <lineage>
        <taxon>Bacteria</taxon>
        <taxon>Pseudomonadati</taxon>
        <taxon>Pseudomonadota</taxon>
        <taxon>Gammaproteobacteria</taxon>
        <taxon>Enterobacterales</taxon>
        <taxon>Enterobacteriaceae</taxon>
        <taxon>Escherichia</taxon>
    </lineage>
</organism>
<comment type="catalytic activity">
    <reaction evidence="11">
        <text>fumarate(in) + succinate(out) = fumarate(out) + succinate(in)</text>
        <dbReference type="Rhea" id="RHEA:29323"/>
        <dbReference type="ChEBI" id="CHEBI:29806"/>
        <dbReference type="ChEBI" id="CHEBI:30031"/>
    </reaction>
    <physiologicalReaction direction="right-to-left" evidence="11">
        <dbReference type="Rhea" id="RHEA:29325"/>
    </physiologicalReaction>
</comment>
<comment type="subcellular location">
    <subcellularLocation>
        <location evidence="1">Cell inner membrane</location>
        <topology evidence="1">Multi-pass membrane protein</topology>
    </subcellularLocation>
</comment>
<evidence type="ECO:0000256" key="3">
    <source>
        <dbReference type="ARBA" id="ARBA00022448"/>
    </source>
</evidence>
<sequence length="38" mass="3827">MDIITVLQIVVLLGAIFLGVRMGGIGIGYAGGIGVLIL</sequence>